<dbReference type="EMBL" id="WJXA01000008">
    <property type="protein sequence ID" value="KAF7136183.1"/>
    <property type="molecule type" value="Genomic_DNA"/>
</dbReference>
<feature type="binding site" evidence="6">
    <location>
        <position position="47"/>
    </location>
    <ligand>
        <name>ATP</name>
        <dbReference type="ChEBI" id="CHEBI:30616"/>
    </ligand>
</feature>
<feature type="binding site" evidence="6">
    <location>
        <position position="123"/>
    </location>
    <ligand>
        <name>ATP</name>
        <dbReference type="ChEBI" id="CHEBI:30616"/>
    </ligand>
</feature>
<protein>
    <recommendedName>
        <fullName evidence="8">Nucleoside diphosphate kinase</fullName>
        <ecNumber evidence="8">2.7.4.6</ecNumber>
    </recommendedName>
</protein>
<feature type="domain" description="Nucleoside diphosphate kinase-like" evidence="10">
    <location>
        <begin position="39"/>
        <end position="179"/>
    </location>
</feature>
<dbReference type="PROSITE" id="PS51374">
    <property type="entry name" value="NDPK_LIKE"/>
    <property type="match status" value="1"/>
</dbReference>
<evidence type="ECO:0000256" key="4">
    <source>
        <dbReference type="ARBA" id="ARBA00024198"/>
    </source>
</evidence>
<dbReference type="GO" id="GO:0006241">
    <property type="term" value="P:CTP biosynthetic process"/>
    <property type="evidence" value="ECO:0007669"/>
    <property type="project" value="InterPro"/>
</dbReference>
<comment type="similarity">
    <text evidence="4">Belongs to the LAZY family.</text>
</comment>
<dbReference type="EC" id="2.7.4.6" evidence="8"/>
<dbReference type="GO" id="GO:0009630">
    <property type="term" value="P:gravitropism"/>
    <property type="evidence" value="ECO:0007669"/>
    <property type="project" value="InterPro"/>
</dbReference>
<evidence type="ECO:0000256" key="6">
    <source>
        <dbReference type="PROSITE-ProRule" id="PRU00706"/>
    </source>
</evidence>
<feature type="compositionally biased region" description="Polar residues" evidence="9">
    <location>
        <begin position="224"/>
        <end position="233"/>
    </location>
</feature>
<keyword evidence="8" id="KW-0547">Nucleotide-binding</keyword>
<dbReference type="GO" id="GO:0005524">
    <property type="term" value="F:ATP binding"/>
    <property type="evidence" value="ECO:0007669"/>
    <property type="project" value="UniProtKB-KW"/>
</dbReference>
<dbReference type="SUPFAM" id="SSF54919">
    <property type="entry name" value="Nucleoside diphosphate kinase, NDK"/>
    <property type="match status" value="1"/>
</dbReference>
<gene>
    <name evidence="11" type="ORF">RHSIM_Rhsim08G0240600</name>
</gene>
<dbReference type="Gene3D" id="3.30.70.141">
    <property type="entry name" value="Nucleoside diphosphate kinase-like domain"/>
    <property type="match status" value="1"/>
</dbReference>
<keyword evidence="8" id="KW-0418">Kinase</keyword>
<feature type="binding site" evidence="6">
    <location>
        <position position="143"/>
    </location>
    <ligand>
        <name>ATP</name>
        <dbReference type="ChEBI" id="CHEBI:30616"/>
    </ligand>
</feature>
<dbReference type="InterPro" id="IPR036850">
    <property type="entry name" value="NDK-like_dom_sf"/>
</dbReference>
<sequence length="487" mass="54364">MALQLLAPISAKLILVVFLLFCGGISLPLRCSGDGSKEKEKTLAIIKPDGLAGNHTNKIKEIILDSGFSISKEMVVQLDEDLVKRFYVEHSSKSFFPSLLKYMTSGPVLIMVLEKENAVADWRAMIGPTDARKAKITHPYSIRAMCGLDLQRNCVHGSDSPDSAARETSFFFKESSSGGPKDKLSSRGIDLRRIVNYSDDLCVLEEENPQPEFFNWMQTKFNGVQGSTSTAKPSNPVPAPRQPKHEPPKEEFSDWPHGLLAIGTFGNQNTNQTSDQRQQNPQQHQSPSSSDEDELADFTPEEVGKLQKELTKLLRRKPAAPATTKVEGDIQNAADLPLHRFLNCPSSLEVSRRISTAGCSVSGDKDDEDIDRTIRVIIDRCKDVCMEKNRKALAKKSVSFLFKKFVCSSGFGPSPSLRDTFQESRMEKLLRTMLSKKMNPQNCSRASSVKKIFEDRPTPKMIKGKEEEEEKRKKTSDGSKWVKTDSD</sequence>
<feature type="binding site" evidence="6">
    <location>
        <position position="153"/>
    </location>
    <ligand>
        <name>ATP</name>
        <dbReference type="ChEBI" id="CHEBI:30616"/>
    </ligand>
</feature>
<feature type="compositionally biased region" description="Low complexity" evidence="9">
    <location>
        <begin position="274"/>
        <end position="289"/>
    </location>
</feature>
<comment type="catalytic activity">
    <reaction evidence="2">
        <text>a ribonucleoside 5'-diphosphate + ATP = a ribonucleoside 5'-triphosphate + ADP</text>
        <dbReference type="Rhea" id="RHEA:18113"/>
        <dbReference type="ChEBI" id="CHEBI:30616"/>
        <dbReference type="ChEBI" id="CHEBI:57930"/>
        <dbReference type="ChEBI" id="CHEBI:61557"/>
        <dbReference type="ChEBI" id="CHEBI:456216"/>
        <dbReference type="EC" id="2.7.4.6"/>
    </reaction>
</comment>
<dbReference type="InterPro" id="IPR001564">
    <property type="entry name" value="Nucleoside_diP_kinase"/>
</dbReference>
<dbReference type="PANTHER" id="PTHR34045:SF3">
    <property type="entry name" value="PROTEIN LAZY 4"/>
    <property type="match status" value="1"/>
</dbReference>
<dbReference type="SMART" id="SM00562">
    <property type="entry name" value="NDK"/>
    <property type="match status" value="1"/>
</dbReference>
<dbReference type="OrthoDB" id="1729737at2759"/>
<feature type="active site" description="Pros-phosphohistidine intermediate" evidence="6">
    <location>
        <position position="156"/>
    </location>
</feature>
<comment type="function">
    <text evidence="5">Major role in the synthesis of nucleoside triphosphates other than ATP. The ATP gamma phosphate is transferred to the NDP beta phosphate via a ping-pong mechanism, using a phosphorylated active-site intermediate.</text>
</comment>
<keyword evidence="3" id="KW-0341">Growth regulation</keyword>
<dbReference type="Pfam" id="PF00334">
    <property type="entry name" value="NDK"/>
    <property type="match status" value="1"/>
</dbReference>
<dbReference type="GO" id="GO:0040008">
    <property type="term" value="P:regulation of growth"/>
    <property type="evidence" value="ECO:0007669"/>
    <property type="project" value="InterPro"/>
</dbReference>
<evidence type="ECO:0000313" key="11">
    <source>
        <dbReference type="EMBL" id="KAF7136183.1"/>
    </source>
</evidence>
<accession>A0A834GKN4</accession>
<dbReference type="InterPro" id="IPR023005">
    <property type="entry name" value="Nucleoside_diP_kinase_AS"/>
</dbReference>
<dbReference type="PROSITE" id="PS00469">
    <property type="entry name" value="NDPK"/>
    <property type="match status" value="1"/>
</dbReference>
<evidence type="ECO:0000259" key="10">
    <source>
        <dbReference type="SMART" id="SM00562"/>
    </source>
</evidence>
<evidence type="ECO:0000256" key="9">
    <source>
        <dbReference type="SAM" id="MobiDB-lite"/>
    </source>
</evidence>
<reference evidence="11" key="1">
    <citation type="submission" date="2019-11" db="EMBL/GenBank/DDBJ databases">
        <authorList>
            <person name="Liu Y."/>
            <person name="Hou J."/>
            <person name="Li T.-Q."/>
            <person name="Guan C.-H."/>
            <person name="Wu X."/>
            <person name="Wu H.-Z."/>
            <person name="Ling F."/>
            <person name="Zhang R."/>
            <person name="Shi X.-G."/>
            <person name="Ren J.-P."/>
            <person name="Chen E.-F."/>
            <person name="Sun J.-M."/>
        </authorList>
    </citation>
    <scope>NUCLEOTIDE SEQUENCE</scope>
    <source>
        <strain evidence="11">Adult_tree_wgs_1</strain>
        <tissue evidence="11">Leaves</tissue>
    </source>
</reference>
<feature type="compositionally biased region" description="Basic and acidic residues" evidence="9">
    <location>
        <begin position="243"/>
        <end position="254"/>
    </location>
</feature>
<evidence type="ECO:0000256" key="2">
    <source>
        <dbReference type="ARBA" id="ARBA00000937"/>
    </source>
</evidence>
<feature type="compositionally biased region" description="Basic and acidic residues" evidence="9">
    <location>
        <begin position="451"/>
        <end position="487"/>
    </location>
</feature>
<dbReference type="PANTHER" id="PTHR34045">
    <property type="entry name" value="OS03G0406300 PROTEIN"/>
    <property type="match status" value="1"/>
</dbReference>
<feature type="binding site" evidence="6">
    <location>
        <position position="95"/>
    </location>
    <ligand>
        <name>ATP</name>
        <dbReference type="ChEBI" id="CHEBI:30616"/>
    </ligand>
</feature>
<dbReference type="InterPro" id="IPR044683">
    <property type="entry name" value="LAZY"/>
</dbReference>
<name>A0A834GKN4_RHOSS</name>
<evidence type="ECO:0000256" key="8">
    <source>
        <dbReference type="RuleBase" id="RU004013"/>
    </source>
</evidence>
<evidence type="ECO:0000256" key="3">
    <source>
        <dbReference type="ARBA" id="ARBA00022604"/>
    </source>
</evidence>
<evidence type="ECO:0000313" key="12">
    <source>
        <dbReference type="Proteomes" id="UP000626092"/>
    </source>
</evidence>
<dbReference type="AlphaFoldDB" id="A0A834GKN4"/>
<keyword evidence="12" id="KW-1185">Reference proteome</keyword>
<dbReference type="InterPro" id="IPR034907">
    <property type="entry name" value="NDK-like_dom"/>
</dbReference>
<feature type="region of interest" description="Disordered" evidence="9">
    <location>
        <begin position="440"/>
        <end position="487"/>
    </location>
</feature>
<evidence type="ECO:0000256" key="5">
    <source>
        <dbReference type="ARBA" id="ARBA00025669"/>
    </source>
</evidence>
<dbReference type="Proteomes" id="UP000626092">
    <property type="component" value="Unassembled WGS sequence"/>
</dbReference>
<comment type="similarity">
    <text evidence="6 7">Belongs to the NDK family.</text>
</comment>
<evidence type="ECO:0000256" key="7">
    <source>
        <dbReference type="RuleBase" id="RU004011"/>
    </source>
</evidence>
<proteinExistence type="inferred from homology"/>
<comment type="catalytic activity">
    <reaction evidence="1 8">
        <text>a 2'-deoxyribonucleoside 5'-diphosphate + ATP = a 2'-deoxyribonucleoside 5'-triphosphate + ADP</text>
        <dbReference type="Rhea" id="RHEA:44640"/>
        <dbReference type="ChEBI" id="CHEBI:30616"/>
        <dbReference type="ChEBI" id="CHEBI:61560"/>
        <dbReference type="ChEBI" id="CHEBI:73316"/>
        <dbReference type="ChEBI" id="CHEBI:456216"/>
        <dbReference type="EC" id="2.7.4.6"/>
    </reaction>
</comment>
<comment type="caution">
    <text evidence="11">The sequence shown here is derived from an EMBL/GenBank/DDBJ whole genome shotgun (WGS) entry which is preliminary data.</text>
</comment>
<dbReference type="GO" id="GO:0006228">
    <property type="term" value="P:UTP biosynthetic process"/>
    <property type="evidence" value="ECO:0007669"/>
    <property type="project" value="InterPro"/>
</dbReference>
<keyword evidence="8" id="KW-0808">Transferase</keyword>
<organism evidence="11 12">
    <name type="scientific">Rhododendron simsii</name>
    <name type="common">Sims's rhododendron</name>
    <dbReference type="NCBI Taxonomy" id="118357"/>
    <lineage>
        <taxon>Eukaryota</taxon>
        <taxon>Viridiplantae</taxon>
        <taxon>Streptophyta</taxon>
        <taxon>Embryophyta</taxon>
        <taxon>Tracheophyta</taxon>
        <taxon>Spermatophyta</taxon>
        <taxon>Magnoliopsida</taxon>
        <taxon>eudicotyledons</taxon>
        <taxon>Gunneridae</taxon>
        <taxon>Pentapetalae</taxon>
        <taxon>asterids</taxon>
        <taxon>Ericales</taxon>
        <taxon>Ericaceae</taxon>
        <taxon>Ericoideae</taxon>
        <taxon>Rhodoreae</taxon>
        <taxon>Rhododendron</taxon>
    </lineage>
</organism>
<dbReference type="PRINTS" id="PR01243">
    <property type="entry name" value="NUCDPKINASE"/>
</dbReference>
<feature type="region of interest" description="Disordered" evidence="9">
    <location>
        <begin position="224"/>
        <end position="296"/>
    </location>
</feature>
<keyword evidence="8" id="KW-0067">ATP-binding</keyword>
<dbReference type="GO" id="GO:0006183">
    <property type="term" value="P:GTP biosynthetic process"/>
    <property type="evidence" value="ECO:0007669"/>
    <property type="project" value="InterPro"/>
</dbReference>
<dbReference type="GO" id="GO:0004550">
    <property type="term" value="F:nucleoside diphosphate kinase activity"/>
    <property type="evidence" value="ECO:0007669"/>
    <property type="project" value="UniProtKB-EC"/>
</dbReference>
<feature type="binding site" evidence="6">
    <location>
        <position position="129"/>
    </location>
    <ligand>
        <name>ATP</name>
        <dbReference type="ChEBI" id="CHEBI:30616"/>
    </ligand>
</feature>
<evidence type="ECO:0000256" key="1">
    <source>
        <dbReference type="ARBA" id="ARBA00000082"/>
    </source>
</evidence>